<protein>
    <recommendedName>
        <fullName evidence="2">DDHD domain-containing protein</fullName>
    </recommendedName>
</protein>
<sequence length="814" mass="89265">MPPPRRKGVAPPPPTDTPRHHHIPEPPPPLLPWYFYIAPHPLDDPLAPLPLPTAGAAPVRHPPRPFSGHDSYALEDAYQTVLAERESKKPSAPIPSASSTPTKVPGEDRAEKRRKNELRKSGEFTSSPLRTSDVPPEMSEEGTMPPAVLIPTKSDKSKILEDLPGTVIDTRQPARKPNRDSISSITSQLATSTPISASPNLGSYSNSAGTTSNPFIRAKSHRDVPQLRKSSKPRSESRQPSRDRKSGKLPEEHDEKVVAVGIQRLHQVRIPSLNMEPIYWSPLHGLDNAKVTRGTWFYRDTMFPVETERANALEKGWREVMAWTPEWAWELESAVKVGEEAEAKIRWMLPVVKSASRPATATLAAAAASSPGELGEMLEGNGQLNADLVRGGEIEVAEKPDALGAEWVIFSDAKSAYIMRDSLLAGFAGRNRRPLAAIKRGLTVGVPVVRGFDVDAWRKIHGDKYGLAGKLGPPRKPGEIHTRASNVRDERQRITDLVLVIHGIGQKLSERVESFHFTHAINGFRRLINLELKDPAVMPHLRKEGVGIMVLPVNWRSTVRFDSDFAGSPNDDDDEAELNFSLNDITPPTIPAVRSLIGDVIMDIPYYLSHHKNKMVNAVIKEANRIYKLWCKNNPGFGSELGGGRVHLMAHSLGSAIALDVLSGQPTDVFRSNPQIPSPIPMQPEKDTDDDASYMSVTPTAPGTFDFNTSNLFCAGSPAGLFLLINRRGLVPRYKLKIENPDSSDLSVCGTQGRYGCLAVENIYNIMHYSDPIAYQLNSTVDSTYAASLKRAMLISIATGTPVASTPIALEYGA</sequence>
<feature type="region of interest" description="Disordered" evidence="1">
    <location>
        <begin position="672"/>
        <end position="691"/>
    </location>
</feature>
<dbReference type="Pfam" id="PF02862">
    <property type="entry name" value="DDHD"/>
    <property type="match status" value="1"/>
</dbReference>
<proteinExistence type="predicted"/>
<feature type="region of interest" description="Disordered" evidence="1">
    <location>
        <begin position="1"/>
        <end position="25"/>
    </location>
</feature>
<feature type="domain" description="DDHD" evidence="2">
    <location>
        <begin position="705"/>
        <end position="814"/>
    </location>
</feature>
<dbReference type="Proteomes" id="UP001221413">
    <property type="component" value="Unassembled WGS sequence"/>
</dbReference>
<dbReference type="PANTHER" id="PTHR23509">
    <property type="entry name" value="PA-PL1 PHOSPHOLIPASE FAMILY"/>
    <property type="match status" value="1"/>
</dbReference>
<feature type="compositionally biased region" description="Low complexity" evidence="1">
    <location>
        <begin position="90"/>
        <end position="103"/>
    </location>
</feature>
<dbReference type="GO" id="GO:0004620">
    <property type="term" value="F:phospholipase activity"/>
    <property type="evidence" value="ECO:0007669"/>
    <property type="project" value="TreeGrafter"/>
</dbReference>
<evidence type="ECO:0000313" key="3">
    <source>
        <dbReference type="EMBL" id="KAJ6259389.1"/>
    </source>
</evidence>
<organism evidence="3 4">
    <name type="scientific">Drechslerella dactyloides</name>
    <name type="common">Nematode-trapping fungus</name>
    <name type="synonym">Arthrobotrys dactyloides</name>
    <dbReference type="NCBI Taxonomy" id="74499"/>
    <lineage>
        <taxon>Eukaryota</taxon>
        <taxon>Fungi</taxon>
        <taxon>Dikarya</taxon>
        <taxon>Ascomycota</taxon>
        <taxon>Pezizomycotina</taxon>
        <taxon>Orbiliomycetes</taxon>
        <taxon>Orbiliales</taxon>
        <taxon>Orbiliaceae</taxon>
        <taxon>Drechslerella</taxon>
    </lineage>
</organism>
<dbReference type="InterPro" id="IPR004177">
    <property type="entry name" value="DDHD_dom"/>
</dbReference>
<dbReference type="EMBL" id="JAQGDS010000007">
    <property type="protein sequence ID" value="KAJ6259389.1"/>
    <property type="molecule type" value="Genomic_DNA"/>
</dbReference>
<gene>
    <name evidence="3" type="ORF">Dda_6290</name>
</gene>
<dbReference type="SMART" id="SM01127">
    <property type="entry name" value="DDHD"/>
    <property type="match status" value="1"/>
</dbReference>
<accession>A0AAD6NIC3</accession>
<reference evidence="3" key="1">
    <citation type="submission" date="2023-01" db="EMBL/GenBank/DDBJ databases">
        <title>The chitinases involved in constricting ring structure development in the nematode-trapping fungus Drechslerella dactyloides.</title>
        <authorList>
            <person name="Wang R."/>
            <person name="Zhang L."/>
            <person name="Tang P."/>
            <person name="Li S."/>
            <person name="Liang L."/>
        </authorList>
    </citation>
    <scope>NUCLEOTIDE SEQUENCE</scope>
    <source>
        <strain evidence="3">YMF1.00031</strain>
    </source>
</reference>
<feature type="region of interest" description="Disordered" evidence="1">
    <location>
        <begin position="44"/>
        <end position="255"/>
    </location>
</feature>
<evidence type="ECO:0000256" key="1">
    <source>
        <dbReference type="SAM" id="MobiDB-lite"/>
    </source>
</evidence>
<feature type="compositionally biased region" description="Polar residues" evidence="1">
    <location>
        <begin position="180"/>
        <end position="214"/>
    </location>
</feature>
<comment type="caution">
    <text evidence="3">The sequence shown here is derived from an EMBL/GenBank/DDBJ whole genome shotgun (WGS) entry which is preliminary data.</text>
</comment>
<name>A0AAD6NIC3_DREDA</name>
<feature type="compositionally biased region" description="Basic and acidic residues" evidence="1">
    <location>
        <begin position="233"/>
        <end position="255"/>
    </location>
</feature>
<feature type="compositionally biased region" description="Low complexity" evidence="1">
    <location>
        <begin position="44"/>
        <end position="58"/>
    </location>
</feature>
<dbReference type="PANTHER" id="PTHR23509:SF6">
    <property type="entry name" value="PHOSPHOLIPASE C1020.13C-RELATED"/>
    <property type="match status" value="1"/>
</dbReference>
<keyword evidence="4" id="KW-1185">Reference proteome</keyword>
<dbReference type="InterPro" id="IPR058055">
    <property type="entry name" value="PA-PLA1"/>
</dbReference>
<evidence type="ECO:0000313" key="4">
    <source>
        <dbReference type="Proteomes" id="UP001221413"/>
    </source>
</evidence>
<dbReference type="GO" id="GO:0005737">
    <property type="term" value="C:cytoplasm"/>
    <property type="evidence" value="ECO:0007669"/>
    <property type="project" value="TreeGrafter"/>
</dbReference>
<dbReference type="GO" id="GO:0046872">
    <property type="term" value="F:metal ion binding"/>
    <property type="evidence" value="ECO:0007669"/>
    <property type="project" value="InterPro"/>
</dbReference>
<dbReference type="AlphaFoldDB" id="A0AAD6NIC3"/>
<evidence type="ECO:0000259" key="2">
    <source>
        <dbReference type="PROSITE" id="PS51043"/>
    </source>
</evidence>
<dbReference type="PROSITE" id="PS51043">
    <property type="entry name" value="DDHD"/>
    <property type="match status" value="1"/>
</dbReference>